<dbReference type="Pfam" id="PF13185">
    <property type="entry name" value="GAF_2"/>
    <property type="match status" value="1"/>
</dbReference>
<dbReference type="Gene3D" id="3.30.450.20">
    <property type="entry name" value="PAS domain"/>
    <property type="match status" value="6"/>
</dbReference>
<evidence type="ECO:0000256" key="3">
    <source>
        <dbReference type="ARBA" id="ARBA00022553"/>
    </source>
</evidence>
<dbReference type="Gene3D" id="3.30.450.40">
    <property type="match status" value="1"/>
</dbReference>
<evidence type="ECO:0000256" key="6">
    <source>
        <dbReference type="ARBA" id="ARBA00023012"/>
    </source>
</evidence>
<dbReference type="SUPFAM" id="SSF47384">
    <property type="entry name" value="Homodimeric domain of signal transducing histidine kinase"/>
    <property type="match status" value="1"/>
</dbReference>
<accession>A0A926WDM3</accession>
<feature type="domain" description="PAC" evidence="10">
    <location>
        <begin position="715"/>
        <end position="769"/>
    </location>
</feature>
<feature type="domain" description="PAS" evidence="9">
    <location>
        <begin position="521"/>
        <end position="559"/>
    </location>
</feature>
<evidence type="ECO:0000256" key="5">
    <source>
        <dbReference type="ARBA" id="ARBA00022777"/>
    </source>
</evidence>
<dbReference type="InterPro" id="IPR004358">
    <property type="entry name" value="Sig_transdc_His_kin-like_C"/>
</dbReference>
<dbReference type="SMART" id="SM00387">
    <property type="entry name" value="HATPase_c"/>
    <property type="match status" value="1"/>
</dbReference>
<dbReference type="PANTHER" id="PTHR43304:SF1">
    <property type="entry name" value="PAC DOMAIN-CONTAINING PROTEIN"/>
    <property type="match status" value="1"/>
</dbReference>
<keyword evidence="3" id="KW-0597">Phosphoprotein</keyword>
<feature type="domain" description="PAS" evidence="9">
    <location>
        <begin position="770"/>
        <end position="844"/>
    </location>
</feature>
<dbReference type="InterPro" id="IPR029016">
    <property type="entry name" value="GAF-like_dom_sf"/>
</dbReference>
<dbReference type="Pfam" id="PF13426">
    <property type="entry name" value="PAS_9"/>
    <property type="match status" value="3"/>
</dbReference>
<dbReference type="InterPro" id="IPR052162">
    <property type="entry name" value="Sensor_kinase/Photoreceptor"/>
</dbReference>
<feature type="domain" description="PAC" evidence="10">
    <location>
        <begin position="472"/>
        <end position="524"/>
    </location>
</feature>
<evidence type="ECO:0000313" key="11">
    <source>
        <dbReference type="EMBL" id="MBD2292180.1"/>
    </source>
</evidence>
<feature type="domain" description="PAS" evidence="9">
    <location>
        <begin position="647"/>
        <end position="689"/>
    </location>
</feature>
<dbReference type="NCBIfam" id="TIGR00229">
    <property type="entry name" value="sensory_box"/>
    <property type="match status" value="6"/>
</dbReference>
<name>A0A926WDM3_9NOST</name>
<dbReference type="Gene3D" id="3.30.565.10">
    <property type="entry name" value="Histidine kinase-like ATPase, C-terminal domain"/>
    <property type="match status" value="1"/>
</dbReference>
<dbReference type="InterPro" id="IPR000700">
    <property type="entry name" value="PAS-assoc_C"/>
</dbReference>
<dbReference type="SUPFAM" id="SSF55785">
    <property type="entry name" value="PYP-like sensor domain (PAS domain)"/>
    <property type="match status" value="6"/>
</dbReference>
<dbReference type="GO" id="GO:0000155">
    <property type="term" value="F:phosphorelay sensor kinase activity"/>
    <property type="evidence" value="ECO:0007669"/>
    <property type="project" value="InterPro"/>
</dbReference>
<evidence type="ECO:0000256" key="7">
    <source>
        <dbReference type="ARBA" id="ARBA00055745"/>
    </source>
</evidence>
<dbReference type="SMART" id="SM00091">
    <property type="entry name" value="PAS"/>
    <property type="match status" value="6"/>
</dbReference>
<dbReference type="PANTHER" id="PTHR43304">
    <property type="entry name" value="PHYTOCHROME-LIKE PROTEIN CPH1"/>
    <property type="match status" value="1"/>
</dbReference>
<dbReference type="FunFam" id="3.30.565.10:FF:000006">
    <property type="entry name" value="Sensor histidine kinase WalK"/>
    <property type="match status" value="1"/>
</dbReference>
<dbReference type="CDD" id="cd00075">
    <property type="entry name" value="HATPase"/>
    <property type="match status" value="1"/>
</dbReference>
<feature type="domain" description="PAS" evidence="9">
    <location>
        <begin position="397"/>
        <end position="442"/>
    </location>
</feature>
<dbReference type="SMART" id="SM00065">
    <property type="entry name" value="GAF"/>
    <property type="match status" value="1"/>
</dbReference>
<feature type="domain" description="PAC" evidence="10">
    <location>
        <begin position="846"/>
        <end position="898"/>
    </location>
</feature>
<comment type="caution">
    <text evidence="11">The sequence shown here is derived from an EMBL/GenBank/DDBJ whole genome shotgun (WGS) entry which is preliminary data.</text>
</comment>
<dbReference type="EC" id="2.7.13.3" evidence="2"/>
<evidence type="ECO:0000259" key="10">
    <source>
        <dbReference type="PROSITE" id="PS50113"/>
    </source>
</evidence>
<dbReference type="InterPro" id="IPR000014">
    <property type="entry name" value="PAS"/>
</dbReference>
<dbReference type="SUPFAM" id="SSF55874">
    <property type="entry name" value="ATPase domain of HSP90 chaperone/DNA topoisomerase II/histidine kinase"/>
    <property type="match status" value="1"/>
</dbReference>
<evidence type="ECO:0000313" key="12">
    <source>
        <dbReference type="Proteomes" id="UP000662185"/>
    </source>
</evidence>
<dbReference type="Gene3D" id="1.10.287.130">
    <property type="match status" value="1"/>
</dbReference>
<dbReference type="CDD" id="cd00082">
    <property type="entry name" value="HisKA"/>
    <property type="match status" value="1"/>
</dbReference>
<keyword evidence="12" id="KW-1185">Reference proteome</keyword>
<dbReference type="InterPro" id="IPR001610">
    <property type="entry name" value="PAC"/>
</dbReference>
<dbReference type="Pfam" id="PF00512">
    <property type="entry name" value="HisKA"/>
    <property type="match status" value="1"/>
</dbReference>
<comment type="function">
    <text evidence="7">Photoreceptor which exists in two forms that are reversibly interconvertible by light: the R form that absorbs maximally in the red region of the spectrum and the FR form that absorbs maximally in the far-red region.</text>
</comment>
<evidence type="ECO:0000256" key="4">
    <source>
        <dbReference type="ARBA" id="ARBA00022679"/>
    </source>
</evidence>
<evidence type="ECO:0000259" key="8">
    <source>
        <dbReference type="PROSITE" id="PS50109"/>
    </source>
</evidence>
<organism evidence="11 12">
    <name type="scientific">Anabaena sphaerica FACHB-251</name>
    <dbReference type="NCBI Taxonomy" id="2692883"/>
    <lineage>
        <taxon>Bacteria</taxon>
        <taxon>Bacillati</taxon>
        <taxon>Cyanobacteriota</taxon>
        <taxon>Cyanophyceae</taxon>
        <taxon>Nostocales</taxon>
        <taxon>Nostocaceae</taxon>
        <taxon>Anabaena</taxon>
    </lineage>
</organism>
<dbReference type="AlphaFoldDB" id="A0A926WDM3"/>
<protein>
    <recommendedName>
        <fullName evidence="2">histidine kinase</fullName>
        <ecNumber evidence="2">2.7.13.3</ecNumber>
    </recommendedName>
</protein>
<evidence type="ECO:0000256" key="2">
    <source>
        <dbReference type="ARBA" id="ARBA00012438"/>
    </source>
</evidence>
<dbReference type="Pfam" id="PF08448">
    <property type="entry name" value="PAS_4"/>
    <property type="match status" value="2"/>
</dbReference>
<feature type="domain" description="PAC" evidence="10">
    <location>
        <begin position="592"/>
        <end position="644"/>
    </location>
</feature>
<dbReference type="Pfam" id="PF08447">
    <property type="entry name" value="PAS_3"/>
    <property type="match status" value="1"/>
</dbReference>
<dbReference type="PROSITE" id="PS50113">
    <property type="entry name" value="PAC"/>
    <property type="match status" value="6"/>
</dbReference>
<dbReference type="InterPro" id="IPR003661">
    <property type="entry name" value="HisK_dim/P_dom"/>
</dbReference>
<evidence type="ECO:0000259" key="9">
    <source>
        <dbReference type="PROSITE" id="PS50112"/>
    </source>
</evidence>
<dbReference type="InterPro" id="IPR003018">
    <property type="entry name" value="GAF"/>
</dbReference>
<gene>
    <name evidence="11" type="ORF">H6G06_01465</name>
</gene>
<dbReference type="SUPFAM" id="SSF55781">
    <property type="entry name" value="GAF domain-like"/>
    <property type="match status" value="1"/>
</dbReference>
<dbReference type="InterPro" id="IPR003594">
    <property type="entry name" value="HATPase_dom"/>
</dbReference>
<dbReference type="InterPro" id="IPR013656">
    <property type="entry name" value="PAS_4"/>
</dbReference>
<dbReference type="SMART" id="SM00086">
    <property type="entry name" value="PAC"/>
    <property type="match status" value="5"/>
</dbReference>
<dbReference type="Proteomes" id="UP000662185">
    <property type="component" value="Unassembled WGS sequence"/>
</dbReference>
<dbReference type="CDD" id="cd00130">
    <property type="entry name" value="PAS"/>
    <property type="match status" value="6"/>
</dbReference>
<feature type="domain" description="PAC" evidence="10">
    <location>
        <begin position="345"/>
        <end position="396"/>
    </location>
</feature>
<dbReference type="SMART" id="SM00388">
    <property type="entry name" value="HisKA"/>
    <property type="match status" value="1"/>
</dbReference>
<feature type="domain" description="PAS" evidence="9">
    <location>
        <begin position="272"/>
        <end position="322"/>
    </location>
</feature>
<dbReference type="Pfam" id="PF02518">
    <property type="entry name" value="HATPase_c"/>
    <property type="match status" value="1"/>
</dbReference>
<dbReference type="PROSITE" id="PS50112">
    <property type="entry name" value="PAS"/>
    <property type="match status" value="6"/>
</dbReference>
<sequence>MMRGCTDALVKHLGAAFARIWILNKEEQVLELQVSSGIYTHTNGIHSRVAMGRLKIGLIAAERKPHLTNSVQDDPRVNDKEWAKREGMVAFGGYPLIVEGEIIGVIALFSRQPLTESTFTALGIAANEIAIGIKRKQTEVSLQESEERFRNLVEASSDWVWEVDENVVYTYVSPKVREILGYEPQEVLGKTPFELMAPEEAERVRKIFAPIAALRQSFKCLENTNLHQDGHLVVLETNGVPIFDVEGKFCGYRGIDRDITVRKQEAAKLWETQQQLQAILDNFPGLLYLLDTENKYLLVNRHYENIFNLNQDQVLGQSLYDIWPDDVAETFVVNNFEVIAGGIPREFEEVAPHPDGLHTYLSIKFPLKDVNGITYAVCGISTDITDRKRALEELHQSEEYLRLLVEGVKDYAIYMLDPEGRVMSWNSGAECITGYQASEIIGDDFCCFFRQEEIFNNIPKQQLEIAAANGRCECESVFVRKDGSHFWANCILTPLHDETGKLRGFSKVTRDITERKLAEKSLLRLQKAIESTSDAISITDIAGKAIYVNPAFIEVFDYTGIQLNAHGGLSANFRNQELFNSVLKTVQRGQSWRGEVTMKTRSREDVQIDLRTDAIKDATGDIVAVISICTDITQRKLIEEGLRLRDRAIAASSNGIIIADVTSPDSSIIYVNPAFERMTGYSVAEVLGQHFPLAQGVDINQSALEELRTAMETGKDCTVILRNHGKCGSIFWNELSISPVYDVYGCLTHYIGIQNDITERKQAETALLISEQRLKYLLTASPAVIYTSKATEDFGAIFISDNIKGMVSYEAREFIEDSSFWYTHIHPEDAPAVLAKLSQVLEKKQYSLEYRFLHQDGTYRWVYDQGKVVWDEAGNPLELVGYWADITSRKQLEQELRVALEKEKELNELKSRFISMTSHEFRTPLSTILSSSELLEHYRYRWTQEKQLTHLRRIQTAVHRMTEMLDDILVSGKAEAGKLEYRPLLLDLVKYCRQLVEEVRVNLRNKHLISFSSEYESIFCYMDDKLLGHILCNLLSNAIKYSANDSLVKFTLACECELAVFEIQDQGIGIPEEDLPHLFESFHRARNVGNILGTGLGLAIVKKCVDIYQGEITVTSKIGIGTKFTVKIPLKKYPT</sequence>
<dbReference type="EMBL" id="JACJQU010000001">
    <property type="protein sequence ID" value="MBD2292180.1"/>
    <property type="molecule type" value="Genomic_DNA"/>
</dbReference>
<dbReference type="InterPro" id="IPR036890">
    <property type="entry name" value="HATPase_C_sf"/>
</dbReference>
<feature type="domain" description="Histidine kinase" evidence="8">
    <location>
        <begin position="916"/>
        <end position="1132"/>
    </location>
</feature>
<proteinExistence type="predicted"/>
<evidence type="ECO:0000256" key="1">
    <source>
        <dbReference type="ARBA" id="ARBA00000085"/>
    </source>
</evidence>
<dbReference type="InterPro" id="IPR005467">
    <property type="entry name" value="His_kinase_dom"/>
</dbReference>
<dbReference type="InterPro" id="IPR013655">
    <property type="entry name" value="PAS_fold_3"/>
</dbReference>
<dbReference type="PROSITE" id="PS50109">
    <property type="entry name" value="HIS_KIN"/>
    <property type="match status" value="1"/>
</dbReference>
<keyword evidence="5" id="KW-0418">Kinase</keyword>
<reference evidence="12" key="1">
    <citation type="journal article" date="2020" name="ISME J.">
        <title>Comparative genomics reveals insights into cyanobacterial evolution and habitat adaptation.</title>
        <authorList>
            <person name="Chen M.Y."/>
            <person name="Teng W.K."/>
            <person name="Zhao L."/>
            <person name="Hu C.X."/>
            <person name="Zhou Y.K."/>
            <person name="Han B.P."/>
            <person name="Song L.R."/>
            <person name="Shu W.S."/>
        </authorList>
    </citation>
    <scope>NUCLEOTIDE SEQUENCE [LARGE SCALE GENOMIC DNA]</scope>
    <source>
        <strain evidence="12">FACHB-251</strain>
    </source>
</reference>
<dbReference type="InterPro" id="IPR035965">
    <property type="entry name" value="PAS-like_dom_sf"/>
</dbReference>
<feature type="domain" description="PAC" evidence="10">
    <location>
        <begin position="219"/>
        <end position="271"/>
    </location>
</feature>
<keyword evidence="6" id="KW-0902">Two-component regulatory system</keyword>
<keyword evidence="4" id="KW-0808">Transferase</keyword>
<dbReference type="InterPro" id="IPR036097">
    <property type="entry name" value="HisK_dim/P_sf"/>
</dbReference>
<comment type="catalytic activity">
    <reaction evidence="1">
        <text>ATP + protein L-histidine = ADP + protein N-phospho-L-histidine.</text>
        <dbReference type="EC" id="2.7.13.3"/>
    </reaction>
</comment>
<dbReference type="PRINTS" id="PR00344">
    <property type="entry name" value="BCTRLSENSOR"/>
</dbReference>
<feature type="domain" description="PAS" evidence="9">
    <location>
        <begin position="145"/>
        <end position="208"/>
    </location>
</feature>